<sequence length="247" mass="25814">MTVDREARTVRRWGASGLLLPLGGTHDGAWITERAACSALRAGALRVPGVRLDEVRITPAAPAESYEPTVPPPPGALPPGPLRLSAECAVVAQPTAPDTLPVPMAAARLRAVLARTAAEGLGLMVTDVDLRVTDVLDEEPSRVPGRGPTPAMGPDPPFEADESAVAEAARSVPGVVRLMAAPGAHGRTVRIEERQGDRSLPRRHVRVRLAVAADRRAIDVARAVRGAVAEALLDRPSVAVVVTAVES</sequence>
<proteinExistence type="predicted"/>
<protein>
    <submittedName>
        <fullName evidence="1">Nucleopolyhedrovirus P10 family protein</fullName>
    </submittedName>
</protein>
<keyword evidence="2" id="KW-1185">Reference proteome</keyword>
<comment type="caution">
    <text evidence="1">The sequence shown here is derived from an EMBL/GenBank/DDBJ whole genome shotgun (WGS) entry which is preliminary data.</text>
</comment>
<reference evidence="1" key="1">
    <citation type="submission" date="2024-01" db="EMBL/GenBank/DDBJ databases">
        <title>First draft genome sequence data of TA4-1, the type strain of Gram-positive actinobacterium Streptomyces chiangmaiensis.</title>
        <authorList>
            <person name="Yasawong M."/>
            <person name="Nantapong N."/>
        </authorList>
    </citation>
    <scope>NUCLEOTIDE SEQUENCE</scope>
    <source>
        <strain evidence="1">TA4-1</strain>
    </source>
</reference>
<name>A0ABU7FRU3_9ACTN</name>
<evidence type="ECO:0000313" key="2">
    <source>
        <dbReference type="Proteomes" id="UP001333996"/>
    </source>
</evidence>
<dbReference type="EMBL" id="JAYWVC010000170">
    <property type="protein sequence ID" value="MED7826645.1"/>
    <property type="molecule type" value="Genomic_DNA"/>
</dbReference>
<accession>A0ABU7FRU3</accession>
<gene>
    <name evidence="1" type="ORF">VXC91_33050</name>
</gene>
<dbReference type="Proteomes" id="UP001333996">
    <property type="component" value="Unassembled WGS sequence"/>
</dbReference>
<dbReference type="RefSeq" id="WP_329511040.1">
    <property type="nucleotide sequence ID" value="NZ_BAAAYZ010000122.1"/>
</dbReference>
<evidence type="ECO:0000313" key="1">
    <source>
        <dbReference type="EMBL" id="MED7826645.1"/>
    </source>
</evidence>
<organism evidence="1 2">
    <name type="scientific">Streptomyces chiangmaiensis</name>
    <dbReference type="NCBI Taxonomy" id="766497"/>
    <lineage>
        <taxon>Bacteria</taxon>
        <taxon>Bacillati</taxon>
        <taxon>Actinomycetota</taxon>
        <taxon>Actinomycetes</taxon>
        <taxon>Kitasatosporales</taxon>
        <taxon>Streptomycetaceae</taxon>
        <taxon>Streptomyces</taxon>
    </lineage>
</organism>